<dbReference type="InterPro" id="IPR022125">
    <property type="entry name" value="U3snoRNP10_N"/>
</dbReference>
<evidence type="ECO:0000256" key="9">
    <source>
        <dbReference type="ARBA" id="ARBA00025076"/>
    </source>
</evidence>
<comment type="caution">
    <text evidence="12">The sequence shown here is derived from an EMBL/GenBank/DDBJ whole genome shotgun (WGS) entry which is preliminary data.</text>
</comment>
<name>A0A9P8I835_9PEZI</name>
<keyword evidence="13" id="KW-1185">Reference proteome</keyword>
<dbReference type="InterPro" id="IPR012954">
    <property type="entry name" value="BP28_C_dom"/>
</dbReference>
<dbReference type="Pfam" id="PF08146">
    <property type="entry name" value="BP28CT"/>
    <property type="match status" value="1"/>
</dbReference>
<dbReference type="InterPro" id="IPR016024">
    <property type="entry name" value="ARM-type_fold"/>
</dbReference>
<sequence>MTSLAEQLSQIASKSTNSLNLKAQKVAHSQSLVFEPRIAASQDFDTIYTICFGGFQELCQLDSRFVRFGKTIFSQQSKNEERTQMTSKENEELDIVLEEFLGLVGARLLLKPGLKAVEWLVRRFRVHEYNTTSIVMTFLPYHSAPIFITLLSILPTITSPTLKFLFPYKKALANPPRHAVVYAMTNNPSLCTTFNSFVIRISKLQYHYPALISFWAGVMTEAVAGVVDLSRSGRKNVQRHNQEDVLLRILPVLNEGLSLKKAPQLRIGCYMLLTVLASKSRLSDKVLAGIMEAVAVGWTKETRNSGLLCLAVLAQEREAIRLPGALMKELMKLDELPKELLTLSQQCRVDKLTLGLVYGVLDRVGRVGLHELPFVGHILESRILLDAQAEDVIKSILLIAQSVNLGDSVVYSDLAAFVTRLAESEVLREVAAKAINDSSIDIDALEMRLQTVVRQPETLLKSGEDIEMHDPPTPSAGKGETLLGDALARIPTRAVDEVSFLAHSASRIYPSLSQVFLLAAASSANLEEFAGLPILIKPAPHEAFAVSFFIRIWCGPNPVLARVAALQSAQKRVASPDSALIDFQAVIPYVLAALADSAEKVRRAASELAAAIYGVYKRINKEGKKSSATQMWGFDDIYGTGDITKGVKWLASDEARRFMRDALVPDLEECILDNNRISQVIEHSISGLVSTPRASSKVEAATLKSSMRLSVFSFLVSHVINTPLYVAKLRLLTMLNRVEKVGSSSRTKLLLPLLESWISLDADEISQRCKSEHIEPKEIEDQMVGVVASSDKGEGLQVLQSIVLGASGSTRPSLIRAALDRIRHLWSSLKADSKISVAQFLLNFSLIPQANPSTSQNFQDDAIGILRTIPLPSDVLSAFIDQLPITANMPDKSPATKRRRTSHSEMVALHTQDSKELAAAIQKVTLVLELVDSSKPERNPHLLRGLFQVLSEIQRYKTEVGSELAYLQGLVLGCLLAMVNCFKDQPDSKIDRSTVRADLLIDCVRSTASPQVQNAALLLVASLATISPELVLHSVMPIFTFMSTSLLRQDDDYSAHVIDQTVHQVIPPLVDALRKQKGNPVVGAAELLLSFIAAYEHVPVHRRLSLFTSLVETLGPSDFLFALLAMLAEKYPLDTNVLPFTVELSSHFSAEIRLSASVKYLDLIFDVLNADHTLSDPLLGLNDTGEKDGREVAQKLLPLLPKLLSSRRLISRIGKLLQQDDVQSGRLREIFGSLLEKTLGLADDVKSDRGLRETCGTLLESVLGLLSTVEFVRSVEGLLSRPNDELRWKILRSLEVRIRKEDQSNQTSRMAILGFVPHLASVVSESSGVLLKHTAITCIDVIAEKYGKRDPEAIVAAADVISGAQGLSNADDRLRLISLLCLASMVEVLGTQILPILPRALPVALGHLEAGLGDQTSDVRIHNAVFSFLGALLVHLPWIITGAHLDSILRLSHRSAARSLGEEADGSRVEVLSLIAKQVDPRECFAAVGRNWAASNDFGPSATRELLGVLDMCIEKHTKSVVTKHAQVLTSFFLKSFELRRVWTPGSENASYVDEVEGAVVDVAIKMIFKLNDVTFRPIFVKLLEWASNSLPRKDKAGRVSRLISFYNFLDAFLDRLKSIVTSYYGYVIDNVVEILKAPATGEAAPKLLWSTVLRTLRRSFLSDQDGTFVYLTRHNRDRLTLVEFWQSPDHFNKIVAPLLGQLSNAQSLPIEQEVIPVIVELAAAAESSDHHKEINATLLKHMRSDDSKVRLVAVKCEQELVARLGEEWLALLPEILPLVSELQEDDDEDVERETHRLIVKIEGVLGEPLDSMLQ</sequence>
<keyword evidence="7 10" id="KW-0539">Nucleus</keyword>
<evidence type="ECO:0000256" key="3">
    <source>
        <dbReference type="ARBA" id="ARBA00011399"/>
    </source>
</evidence>
<dbReference type="GO" id="GO:0034455">
    <property type="term" value="C:t-UTP complex"/>
    <property type="evidence" value="ECO:0007669"/>
    <property type="project" value="TreeGrafter"/>
</dbReference>
<feature type="domain" description="BP28 C-terminal" evidence="11">
    <location>
        <begin position="1519"/>
        <end position="1668"/>
    </location>
</feature>
<dbReference type="Proteomes" id="UP000698800">
    <property type="component" value="Unassembled WGS sequence"/>
</dbReference>
<dbReference type="SMART" id="SM01036">
    <property type="entry name" value="BP28CT"/>
    <property type="match status" value="1"/>
</dbReference>
<evidence type="ECO:0000256" key="4">
    <source>
        <dbReference type="ARBA" id="ARBA00015399"/>
    </source>
</evidence>
<dbReference type="OrthoDB" id="31183at2759"/>
<dbReference type="InterPro" id="IPR056473">
    <property type="entry name" value="HEAT_Utp10/HEAT1"/>
</dbReference>
<evidence type="ECO:0000256" key="5">
    <source>
        <dbReference type="ARBA" id="ARBA00022517"/>
    </source>
</evidence>
<dbReference type="Gene3D" id="1.25.10.10">
    <property type="entry name" value="Leucine-rich Repeat Variant"/>
    <property type="match status" value="2"/>
</dbReference>
<evidence type="ECO:0000256" key="10">
    <source>
        <dbReference type="RuleBase" id="RU367065"/>
    </source>
</evidence>
<dbReference type="PANTHER" id="PTHR13457">
    <property type="entry name" value="BAP28"/>
    <property type="match status" value="1"/>
</dbReference>
<evidence type="ECO:0000256" key="1">
    <source>
        <dbReference type="ARBA" id="ARBA00004604"/>
    </source>
</evidence>
<dbReference type="GO" id="GO:0030515">
    <property type="term" value="F:snoRNA binding"/>
    <property type="evidence" value="ECO:0007669"/>
    <property type="project" value="TreeGrafter"/>
</dbReference>
<protein>
    <recommendedName>
        <fullName evidence="4 10">U3 small nucleolar RNA-associated protein 10</fullName>
    </recommendedName>
</protein>
<evidence type="ECO:0000256" key="2">
    <source>
        <dbReference type="ARBA" id="ARBA00010559"/>
    </source>
</evidence>
<dbReference type="GO" id="GO:0030686">
    <property type="term" value="C:90S preribosome"/>
    <property type="evidence" value="ECO:0007669"/>
    <property type="project" value="TreeGrafter"/>
</dbReference>
<keyword evidence="5 10" id="KW-0690">Ribosome biogenesis</keyword>
<evidence type="ECO:0000313" key="13">
    <source>
        <dbReference type="Proteomes" id="UP000698800"/>
    </source>
</evidence>
<dbReference type="GO" id="GO:0045943">
    <property type="term" value="P:positive regulation of transcription by RNA polymerase I"/>
    <property type="evidence" value="ECO:0007669"/>
    <property type="project" value="TreeGrafter"/>
</dbReference>
<comment type="subunit">
    <text evidence="3 10">Component of the ribosomal small subunit (SSU) processome.</text>
</comment>
<evidence type="ECO:0000256" key="6">
    <source>
        <dbReference type="ARBA" id="ARBA00022552"/>
    </source>
</evidence>
<evidence type="ECO:0000313" key="12">
    <source>
        <dbReference type="EMBL" id="KAH0538419.1"/>
    </source>
</evidence>
<organism evidence="12 13">
    <name type="scientific">Glutinoglossum americanum</name>
    <dbReference type="NCBI Taxonomy" id="1670608"/>
    <lineage>
        <taxon>Eukaryota</taxon>
        <taxon>Fungi</taxon>
        <taxon>Dikarya</taxon>
        <taxon>Ascomycota</taxon>
        <taxon>Pezizomycotina</taxon>
        <taxon>Geoglossomycetes</taxon>
        <taxon>Geoglossales</taxon>
        <taxon>Geoglossaceae</taxon>
        <taxon>Glutinoglossum</taxon>
    </lineage>
</organism>
<comment type="function">
    <text evidence="9">Involved in nucleolar processing of pre-18S ribosomal RNA. Involved in ribosome biosynthesis.</text>
</comment>
<dbReference type="PANTHER" id="PTHR13457:SF1">
    <property type="entry name" value="HEAT REPEAT-CONTAINING PROTEIN 1"/>
    <property type="match status" value="1"/>
</dbReference>
<dbReference type="SUPFAM" id="SSF48371">
    <property type="entry name" value="ARM repeat"/>
    <property type="match status" value="1"/>
</dbReference>
<comment type="similarity">
    <text evidence="2 10">Belongs to the HEATR1/UTP10 family.</text>
</comment>
<accession>A0A9P8I835</accession>
<dbReference type="InterPro" id="IPR011989">
    <property type="entry name" value="ARM-like"/>
</dbReference>
<keyword evidence="6 10" id="KW-0698">rRNA processing</keyword>
<evidence type="ECO:0000259" key="11">
    <source>
        <dbReference type="SMART" id="SM01036"/>
    </source>
</evidence>
<gene>
    <name evidence="12" type="ORF">FGG08_004967</name>
</gene>
<reference evidence="12" key="1">
    <citation type="submission" date="2021-03" db="EMBL/GenBank/DDBJ databases">
        <title>Comparative genomics and phylogenomic investigation of the class Geoglossomycetes provide insights into ecological specialization and systematics.</title>
        <authorList>
            <person name="Melie T."/>
            <person name="Pirro S."/>
            <person name="Miller A.N."/>
            <person name="Quandt A."/>
        </authorList>
    </citation>
    <scope>NUCLEOTIDE SEQUENCE</scope>
    <source>
        <strain evidence="12">GBOQ0MN5Z8</strain>
    </source>
</reference>
<proteinExistence type="inferred from homology"/>
<comment type="subcellular location">
    <subcellularLocation>
        <location evidence="1 10">Nucleus</location>
        <location evidence="1 10">Nucleolus</location>
    </subcellularLocation>
</comment>
<evidence type="ECO:0000256" key="7">
    <source>
        <dbReference type="ARBA" id="ARBA00023242"/>
    </source>
</evidence>
<dbReference type="Pfam" id="PF12397">
    <property type="entry name" value="U3snoRNP10"/>
    <property type="match status" value="1"/>
</dbReference>
<dbReference type="EMBL" id="JAGHQL010000109">
    <property type="protein sequence ID" value="KAH0538419.1"/>
    <property type="molecule type" value="Genomic_DNA"/>
</dbReference>
<dbReference type="InterPro" id="IPR040191">
    <property type="entry name" value="UTP10"/>
</dbReference>
<dbReference type="GO" id="GO:0000462">
    <property type="term" value="P:maturation of SSU-rRNA from tricistronic rRNA transcript (SSU-rRNA, 5.8S rRNA, LSU-rRNA)"/>
    <property type="evidence" value="ECO:0007669"/>
    <property type="project" value="TreeGrafter"/>
</dbReference>
<evidence type="ECO:0000256" key="8">
    <source>
        <dbReference type="ARBA" id="ARBA00023274"/>
    </source>
</evidence>
<dbReference type="Pfam" id="PF23243">
    <property type="entry name" value="HEAT_HEATR1"/>
    <property type="match status" value="1"/>
</dbReference>
<keyword evidence="8 10" id="KW-0687">Ribonucleoprotein</keyword>
<dbReference type="GO" id="GO:0032040">
    <property type="term" value="C:small-subunit processome"/>
    <property type="evidence" value="ECO:0007669"/>
    <property type="project" value="TreeGrafter"/>
</dbReference>